<feature type="transmembrane region" description="Helical" evidence="1">
    <location>
        <begin position="49"/>
        <end position="72"/>
    </location>
</feature>
<keyword evidence="1" id="KW-1133">Transmembrane helix</keyword>
<evidence type="ECO:0000313" key="2">
    <source>
        <dbReference type="EMBL" id="AGY57103.1"/>
    </source>
</evidence>
<dbReference type="EMBL" id="CP003587">
    <property type="protein sequence ID" value="AGY57103.1"/>
    <property type="molecule type" value="Genomic_DNA"/>
</dbReference>
<dbReference type="HOGENOM" id="CLU_1794121_0_0_3"/>
<organism evidence="2 3">
    <name type="scientific">Gloeobacter kilaueensis (strain ATCC BAA-2537 / CCAP 1431/1 / ULC 316 / JS1)</name>
    <dbReference type="NCBI Taxonomy" id="1183438"/>
    <lineage>
        <taxon>Bacteria</taxon>
        <taxon>Bacillati</taxon>
        <taxon>Cyanobacteriota</taxon>
        <taxon>Cyanophyceae</taxon>
        <taxon>Gloeobacterales</taxon>
        <taxon>Gloeobacteraceae</taxon>
        <taxon>Gloeobacter</taxon>
    </lineage>
</organism>
<evidence type="ECO:0000313" key="3">
    <source>
        <dbReference type="Proteomes" id="UP000017396"/>
    </source>
</evidence>
<dbReference type="eggNOG" id="ENOG50316M1">
    <property type="taxonomic scope" value="Bacteria"/>
</dbReference>
<protein>
    <recommendedName>
        <fullName evidence="4">DUF4079 domain-containing protein</fullName>
    </recommendedName>
</protein>
<dbReference type="Proteomes" id="UP000017396">
    <property type="component" value="Chromosome"/>
</dbReference>
<evidence type="ECO:0008006" key="4">
    <source>
        <dbReference type="Google" id="ProtNLM"/>
    </source>
</evidence>
<dbReference type="OrthoDB" id="465212at2"/>
<accession>U5QE06</accession>
<feature type="transmembrane region" description="Helical" evidence="1">
    <location>
        <begin position="116"/>
        <end position="139"/>
    </location>
</feature>
<dbReference type="STRING" id="1183438.GKIL_0857"/>
<dbReference type="RefSeq" id="WP_023172158.1">
    <property type="nucleotide sequence ID" value="NC_022600.1"/>
</dbReference>
<proteinExistence type="predicted"/>
<feature type="transmembrane region" description="Helical" evidence="1">
    <location>
        <begin position="12"/>
        <end position="37"/>
    </location>
</feature>
<gene>
    <name evidence="2" type="ORF">GKIL_0857</name>
</gene>
<keyword evidence="1" id="KW-0472">Membrane</keyword>
<reference evidence="2 3" key="1">
    <citation type="journal article" date="2013" name="PLoS ONE">
        <title>Cultivation and Complete Genome Sequencing of Gloeobacter kilaueensis sp. nov., from a Lava Cave in Kilauea Caldera, Hawai'i.</title>
        <authorList>
            <person name="Saw J.H."/>
            <person name="Schatz M."/>
            <person name="Brown M.V."/>
            <person name="Kunkel D.D."/>
            <person name="Foster J.S."/>
            <person name="Shick H."/>
            <person name="Christensen S."/>
            <person name="Hou S."/>
            <person name="Wan X."/>
            <person name="Donachie S.P."/>
        </authorList>
    </citation>
    <scope>NUCLEOTIDE SEQUENCE [LARGE SCALE GENOMIC DNA]</scope>
    <source>
        <strain evidence="3">JS</strain>
    </source>
</reference>
<sequence length="145" mass="15307">MNLPSFLWLWRAAAWSMGLSLAVYGLLALSGGTLFWGKLPGSKRRPLRTLHLALGSSLVSLTLFLLAIGIVGTLGHFGSLGHSAHLGAGLVVVALVTTSAFSALGMVRARPWAKQVHLTAALLLLAGYGAVLVTGWQVVQKYLPH</sequence>
<dbReference type="Pfam" id="PF13301">
    <property type="entry name" value="DUF4079"/>
    <property type="match status" value="1"/>
</dbReference>
<keyword evidence="1" id="KW-0812">Transmembrane</keyword>
<evidence type="ECO:0000256" key="1">
    <source>
        <dbReference type="SAM" id="Phobius"/>
    </source>
</evidence>
<dbReference type="PATRIC" id="fig|1183438.3.peg.850"/>
<dbReference type="InterPro" id="IPR025067">
    <property type="entry name" value="DUF4079"/>
</dbReference>
<dbReference type="KEGG" id="glj:GKIL_0857"/>
<keyword evidence="3" id="KW-1185">Reference proteome</keyword>
<name>U5QE06_GLOK1</name>
<dbReference type="AlphaFoldDB" id="U5QE06"/>
<feature type="transmembrane region" description="Helical" evidence="1">
    <location>
        <begin position="84"/>
        <end position="104"/>
    </location>
</feature>